<dbReference type="AlphaFoldDB" id="A0A133XMB7"/>
<feature type="domain" description="Phasin" evidence="1">
    <location>
        <begin position="8"/>
        <end position="107"/>
    </location>
</feature>
<dbReference type="EMBL" id="LODL01000007">
    <property type="protein sequence ID" value="KXB32089.1"/>
    <property type="molecule type" value="Genomic_DNA"/>
</dbReference>
<dbReference type="InterPro" id="IPR018968">
    <property type="entry name" value="Phasin"/>
</dbReference>
<dbReference type="Proteomes" id="UP000070186">
    <property type="component" value="Unassembled WGS sequence"/>
</dbReference>
<accession>A0A133XMB7</accession>
<evidence type="ECO:0000313" key="2">
    <source>
        <dbReference type="EMBL" id="KXB32089.1"/>
    </source>
</evidence>
<name>A0A133XMB7_9RHOO</name>
<proteinExistence type="predicted"/>
<dbReference type="Pfam" id="PF09361">
    <property type="entry name" value="Phasin_2"/>
    <property type="match status" value="1"/>
</dbReference>
<evidence type="ECO:0000313" key="3">
    <source>
        <dbReference type="Proteomes" id="UP000070186"/>
    </source>
</evidence>
<protein>
    <submittedName>
        <fullName evidence="2">Granule-associated-like protein</fullName>
    </submittedName>
</protein>
<sequence length="180" mass="18345">MSMTINTEQFAAANKATVDSLLSVANTALASAERIAALNLNTARAALEDGVSGVKAVLGAKDPKEALAVQSSLAQPAVEKAVAYTRSVYEITSQTQQELAKMVEAQFGDFQKSMTGMLEMAAKSAPAGSESAVAAIQNAIAAATSAFGNMNSVAKQFADAAQANVSAVTKVATDAAKKAK</sequence>
<dbReference type="RefSeq" id="WP_066880553.1">
    <property type="nucleotide sequence ID" value="NZ_LODL01000007.1"/>
</dbReference>
<evidence type="ECO:0000259" key="1">
    <source>
        <dbReference type="Pfam" id="PF09361"/>
    </source>
</evidence>
<dbReference type="InterPro" id="IPR010127">
    <property type="entry name" value="Phasin_subfam-1"/>
</dbReference>
<comment type="caution">
    <text evidence="2">The sequence shown here is derived from an EMBL/GenBank/DDBJ whole genome shotgun (WGS) entry which is preliminary data.</text>
</comment>
<reference evidence="2 3" key="1">
    <citation type="submission" date="2015-12" db="EMBL/GenBank/DDBJ databases">
        <title>Nitrous oxide reduction kinetics distinguish bacteria harboring typical versus atypical NosZ.</title>
        <authorList>
            <person name="Yoon S."/>
            <person name="Nissen S."/>
            <person name="Park D."/>
            <person name="Sanford R.A."/>
            <person name="Loeffler F.E."/>
        </authorList>
    </citation>
    <scope>NUCLEOTIDE SEQUENCE [LARGE SCALE GENOMIC DNA]</scope>
    <source>
        <strain evidence="2 3">ATCC BAA-841</strain>
    </source>
</reference>
<dbReference type="NCBIfam" id="TIGR01841">
    <property type="entry name" value="phasin"/>
    <property type="match status" value="1"/>
</dbReference>
<keyword evidence="3" id="KW-1185">Reference proteome</keyword>
<gene>
    <name evidence="2" type="ORF">AT959_03240</name>
</gene>
<dbReference type="STRING" id="281362.AT959_03240"/>
<organism evidence="2 3">
    <name type="scientific">Dechloromonas denitrificans</name>
    <dbReference type="NCBI Taxonomy" id="281362"/>
    <lineage>
        <taxon>Bacteria</taxon>
        <taxon>Pseudomonadati</taxon>
        <taxon>Pseudomonadota</taxon>
        <taxon>Betaproteobacteria</taxon>
        <taxon>Rhodocyclales</taxon>
        <taxon>Azonexaceae</taxon>
        <taxon>Dechloromonas</taxon>
    </lineage>
</organism>